<proteinExistence type="inferred from homology"/>
<dbReference type="Proteomes" id="UP001237011">
    <property type="component" value="Chromosome"/>
</dbReference>
<dbReference type="Pfam" id="PF03202">
    <property type="entry name" value="Lipoprotein_10"/>
    <property type="match status" value="1"/>
</dbReference>
<dbReference type="PROSITE" id="PS51257">
    <property type="entry name" value="PROKAR_LIPOPROTEIN"/>
    <property type="match status" value="1"/>
</dbReference>
<evidence type="ECO:0000313" key="5">
    <source>
        <dbReference type="EMBL" id="WLP85821.1"/>
    </source>
</evidence>
<dbReference type="InterPro" id="IPR004984">
    <property type="entry name" value="Mycoplasma_lipoprotein_cen_dom"/>
</dbReference>
<gene>
    <name evidence="5" type="ORF">Q8852_01595</name>
</gene>
<evidence type="ECO:0000259" key="3">
    <source>
        <dbReference type="Pfam" id="PF03202"/>
    </source>
</evidence>
<dbReference type="InterPro" id="IPR054825">
    <property type="entry name" value="P68-like"/>
</dbReference>
<dbReference type="NCBIfam" id="NF045826">
    <property type="entry name" value="lipo_P68"/>
    <property type="match status" value="1"/>
</dbReference>
<dbReference type="EMBL" id="CP132191">
    <property type="protein sequence ID" value="WLP85821.1"/>
    <property type="molecule type" value="Genomic_DNA"/>
</dbReference>
<dbReference type="Pfam" id="PF03305">
    <property type="entry name" value="Lipoprotein_X"/>
    <property type="match status" value="1"/>
</dbReference>
<sequence>MNLKIKNILLGAGSLIGISTIALTASCQKTGKGDIDIVDEVPPYMTNKTMGKVTLLGRTSTEYQRAMNSTGNSAKNPAQNGFKQKVRDSIVIAHTFGENGSQGKALATLAETYNAQIKIMKEELKKYVEAHPDDKDAIKFTPSNQISIYAKPVTLKNIGSGYSAGAQKVNLDLTTRNASQFYDLVFNYAPVASSLGNNGMLLSFNSKDSAKLNTDLTDFSEQFTVINAETQYIDNMSSWILPAFKSTNVVAINAPVLNYIYQTILTNGGVIKAGDTVMEAQVKELQEKGKNDNQSVAALWGKTVSNIAEILKPNGKAYELSSSIWNNYKELIEFAKLAQSLFENTSQNGAQSDLHVFGVDSATSLYEQALYADLGADSSKMIQAVEINPGNKSVQISYRPLENTQSDAYSKSRQIYDVLTQAVQNGGVKLFPGGQFSSGDQTKHRFAFSIGSTAGYTHNFVAEKEKITIDFVNSKTGRIINGLGFETSYSVTFNNVSGNKSGVVTLKAATDGTESTPTGKLENFNDIKPLYTFGAKSNGLFAAEITKAVNKENQNFELPQYAIMFDTKQDQTKFMEGLKSKKIDLSKAVMIGFPAFSNASTANQKAFTDALDKMGAVYANTTTTGAKSPTLNVVFPNALVQTKAAQPAVPEQPAQDGKPAVKGKSAKPAEFGFSDAFYDLLAQNGFVKKVLAKTDFLEKEELVSLPTPGKWVSTDAKNVIFAQGPSIIGIKSNPTDETATKAFVKWLITSTKTYDTLGINKDFKNKQDKGTPATPRDFVQSNMSYIMPYKDFQNATSLDFMGTGNKTNDYLRVAFNLFKNAANNPDQYAIFEEPGSLIADSFRAGIDGAWDGLQKTISNGEKAQDFTSFINKITSNIQTNKN</sequence>
<feature type="domain" description="Mycoplasma lipoprotein C-terminal" evidence="3">
    <location>
        <begin position="722"/>
        <end position="853"/>
    </location>
</feature>
<feature type="chain" id="PRO_5046016295" evidence="2">
    <location>
        <begin position="25"/>
        <end position="882"/>
    </location>
</feature>
<dbReference type="RefSeq" id="WP_305938244.1">
    <property type="nucleotide sequence ID" value="NZ_CP132191.1"/>
</dbReference>
<keyword evidence="6" id="KW-1185">Reference proteome</keyword>
<evidence type="ECO:0000259" key="4">
    <source>
        <dbReference type="Pfam" id="PF03305"/>
    </source>
</evidence>
<protein>
    <submittedName>
        <fullName evidence="5">P80 family lipoprotein</fullName>
    </submittedName>
</protein>
<name>A0ABY9HBK2_9MOLU</name>
<dbReference type="InterPro" id="IPR004890">
    <property type="entry name" value="Lipoprotein_10_C"/>
</dbReference>
<evidence type="ECO:0000313" key="6">
    <source>
        <dbReference type="Proteomes" id="UP001237011"/>
    </source>
</evidence>
<keyword evidence="2" id="KW-0732">Signal</keyword>
<reference evidence="5" key="1">
    <citation type="submission" date="2023-08" db="EMBL/GenBank/DDBJ databases">
        <title>Complete genome sequence of Mycoplasma seminis 2200.</title>
        <authorList>
            <person name="Spergser J."/>
        </authorList>
    </citation>
    <scope>NUCLEOTIDE SEQUENCE [LARGE SCALE GENOMIC DNA]</scope>
    <source>
        <strain evidence="5">2200</strain>
    </source>
</reference>
<evidence type="ECO:0000256" key="1">
    <source>
        <dbReference type="ARBA" id="ARBA00009031"/>
    </source>
</evidence>
<organism evidence="5 6">
    <name type="scientific">Mycoplasma seminis</name>
    <dbReference type="NCBI Taxonomy" id="512749"/>
    <lineage>
        <taxon>Bacteria</taxon>
        <taxon>Bacillati</taxon>
        <taxon>Mycoplasmatota</taxon>
        <taxon>Mollicutes</taxon>
        <taxon>Mycoplasmataceae</taxon>
        <taxon>Mycoplasma</taxon>
    </lineage>
</organism>
<accession>A0ABY9HBK2</accession>
<feature type="domain" description="Mycoplasma lipoprotein central" evidence="4">
    <location>
        <begin position="292"/>
        <end position="475"/>
    </location>
</feature>
<comment type="similarity">
    <text evidence="1">Belongs to the MG185/MG260 family.</text>
</comment>
<keyword evidence="5" id="KW-0449">Lipoprotein</keyword>
<feature type="signal peptide" evidence="2">
    <location>
        <begin position="1"/>
        <end position="24"/>
    </location>
</feature>
<evidence type="ECO:0000256" key="2">
    <source>
        <dbReference type="SAM" id="SignalP"/>
    </source>
</evidence>